<keyword evidence="2" id="KW-1185">Reference proteome</keyword>
<dbReference type="Proteomes" id="UP000292347">
    <property type="component" value="Unassembled WGS sequence"/>
</dbReference>
<dbReference type="AlphaFoldDB" id="A0A4Q2IZA9"/>
<proteinExistence type="predicted"/>
<dbReference type="EMBL" id="SDPT01000001">
    <property type="protein sequence ID" value="RXZ34818.1"/>
    <property type="molecule type" value="Genomic_DNA"/>
</dbReference>
<evidence type="ECO:0000313" key="2">
    <source>
        <dbReference type="Proteomes" id="UP000292347"/>
    </source>
</evidence>
<name>A0A4Q2IZA9_9SPHN</name>
<reference evidence="1 2" key="1">
    <citation type="submission" date="2019-01" db="EMBL/GenBank/DDBJ databases">
        <title>Sphingomonas mucosissima sp. nov. and Sphingomonas desiccabilis sp. nov., from biological soil crusts in the Colorado Plateau, USA.</title>
        <authorList>
            <person name="Zhu D."/>
        </authorList>
    </citation>
    <scope>NUCLEOTIDE SEQUENCE [LARGE SCALE GENOMIC DNA]</scope>
    <source>
        <strain evidence="1 2">CP1D</strain>
    </source>
</reference>
<evidence type="ECO:0000313" key="1">
    <source>
        <dbReference type="EMBL" id="RXZ34818.1"/>
    </source>
</evidence>
<comment type="caution">
    <text evidence="1">The sequence shown here is derived from an EMBL/GenBank/DDBJ whole genome shotgun (WGS) entry which is preliminary data.</text>
</comment>
<sequence>MTVLADHLDAQAQVLRNMAANVMLTGQPVDVPWPFADGGNRTLHQLTSLDLLADAEAFEADAVKLRTLYH</sequence>
<dbReference type="RefSeq" id="WP_129340600.1">
    <property type="nucleotide sequence ID" value="NZ_JACIDD010000001.1"/>
</dbReference>
<accession>A0A4Q2IZA9</accession>
<organism evidence="1 2">
    <name type="scientific">Sphingomonas desiccabilis</name>
    <dbReference type="NCBI Taxonomy" id="429134"/>
    <lineage>
        <taxon>Bacteria</taxon>
        <taxon>Pseudomonadati</taxon>
        <taxon>Pseudomonadota</taxon>
        <taxon>Alphaproteobacteria</taxon>
        <taxon>Sphingomonadales</taxon>
        <taxon>Sphingomonadaceae</taxon>
        <taxon>Sphingomonas</taxon>
    </lineage>
</organism>
<protein>
    <submittedName>
        <fullName evidence="1">Uncharacterized protein</fullName>
    </submittedName>
</protein>
<gene>
    <name evidence="1" type="ORF">EO081_03935</name>
</gene>